<feature type="binding site" evidence="8">
    <location>
        <position position="169"/>
    </location>
    <ligand>
        <name>[4Fe-4S] cluster</name>
        <dbReference type="ChEBI" id="CHEBI:49883"/>
        <label>2</label>
        <note>4Fe-4S-S-AdoMet</note>
    </ligand>
</feature>
<dbReference type="SFLD" id="SFLDG01061">
    <property type="entry name" value="methylthiotransferase"/>
    <property type="match status" value="1"/>
</dbReference>
<feature type="binding site" evidence="8">
    <location>
        <position position="165"/>
    </location>
    <ligand>
        <name>[4Fe-4S] cluster</name>
        <dbReference type="ChEBI" id="CHEBI:49883"/>
        <label>2</label>
        <note>4Fe-4S-S-AdoMet</note>
    </ligand>
</feature>
<evidence type="ECO:0000256" key="8">
    <source>
        <dbReference type="HAMAP-Rule" id="MF_01865"/>
    </source>
</evidence>
<gene>
    <name evidence="12" type="primary">miaB</name>
    <name evidence="8" type="synonym">rimO</name>
    <name evidence="12" type="ORF">LPTSP4_10380</name>
</gene>
<feature type="binding site" evidence="8">
    <location>
        <position position="89"/>
    </location>
    <ligand>
        <name>[4Fe-4S] cluster</name>
        <dbReference type="ChEBI" id="CHEBI:49883"/>
        <label>1</label>
    </ligand>
</feature>
<dbReference type="PROSITE" id="PS51918">
    <property type="entry name" value="RADICAL_SAM"/>
    <property type="match status" value="1"/>
</dbReference>
<evidence type="ECO:0000259" key="10">
    <source>
        <dbReference type="PROSITE" id="PS51449"/>
    </source>
</evidence>
<dbReference type="InterPro" id="IPR006638">
    <property type="entry name" value="Elp3/MiaA/NifB-like_rSAM"/>
</dbReference>
<keyword evidence="5 8" id="KW-0479">Metal-binding</keyword>
<feature type="domain" description="Radical SAM core" evidence="11">
    <location>
        <begin position="151"/>
        <end position="378"/>
    </location>
</feature>
<comment type="caution">
    <text evidence="12">The sequence shown here is derived from an EMBL/GenBank/DDBJ whole genome shotgun (WGS) entry which is preliminary data.</text>
</comment>
<dbReference type="SFLD" id="SFLDG01082">
    <property type="entry name" value="B12-binding_domain_containing"/>
    <property type="match status" value="1"/>
</dbReference>
<dbReference type="InterPro" id="IPR023404">
    <property type="entry name" value="rSAM_horseshoe"/>
</dbReference>
<dbReference type="HAMAP" id="MF_01865">
    <property type="entry name" value="MTTase_RimO"/>
    <property type="match status" value="1"/>
</dbReference>
<feature type="domain" description="TRAM" evidence="9">
    <location>
        <begin position="381"/>
        <end position="446"/>
    </location>
</feature>
<dbReference type="FunFam" id="3.80.30.20:FF:000001">
    <property type="entry name" value="tRNA-2-methylthio-N(6)-dimethylallyladenosine synthase 2"/>
    <property type="match status" value="1"/>
</dbReference>
<keyword evidence="6 8" id="KW-0408">Iron</keyword>
<dbReference type="GO" id="GO:0005829">
    <property type="term" value="C:cytosol"/>
    <property type="evidence" value="ECO:0007669"/>
    <property type="project" value="TreeGrafter"/>
</dbReference>
<feature type="binding site" evidence="8">
    <location>
        <position position="56"/>
    </location>
    <ligand>
        <name>[4Fe-4S] cluster</name>
        <dbReference type="ChEBI" id="CHEBI:49883"/>
        <label>1</label>
    </ligand>
</feature>
<comment type="similarity">
    <text evidence="8">Belongs to the methylthiotransferase family. RimO subfamily.</text>
</comment>
<dbReference type="Pfam" id="PF04055">
    <property type="entry name" value="Radical_SAM"/>
    <property type="match status" value="1"/>
</dbReference>
<dbReference type="NCBIfam" id="TIGR01125">
    <property type="entry name" value="30S ribosomal protein S12 methylthiotransferase RimO"/>
    <property type="match status" value="1"/>
</dbReference>
<evidence type="ECO:0000256" key="1">
    <source>
        <dbReference type="ARBA" id="ARBA00022485"/>
    </source>
</evidence>
<proteinExistence type="inferred from homology"/>
<dbReference type="InterPro" id="IPR038135">
    <property type="entry name" value="Methylthiotransferase_N_sf"/>
</dbReference>
<dbReference type="InterPro" id="IPR013848">
    <property type="entry name" value="Methylthiotransferase_N"/>
</dbReference>
<dbReference type="PROSITE" id="PS01278">
    <property type="entry name" value="MTTASE_RADICAL"/>
    <property type="match status" value="1"/>
</dbReference>
<evidence type="ECO:0000256" key="2">
    <source>
        <dbReference type="ARBA" id="ARBA00022490"/>
    </source>
</evidence>
<dbReference type="GO" id="GO:0046872">
    <property type="term" value="F:metal ion binding"/>
    <property type="evidence" value="ECO:0007669"/>
    <property type="project" value="UniProtKB-KW"/>
</dbReference>
<evidence type="ECO:0000259" key="9">
    <source>
        <dbReference type="PROSITE" id="PS50926"/>
    </source>
</evidence>
<dbReference type="InterPro" id="IPR012340">
    <property type="entry name" value="NA-bd_OB-fold"/>
</dbReference>
<organism evidence="12 13">
    <name type="scientific">Leptospira ryugenii</name>
    <dbReference type="NCBI Taxonomy" id="1917863"/>
    <lineage>
        <taxon>Bacteria</taxon>
        <taxon>Pseudomonadati</taxon>
        <taxon>Spirochaetota</taxon>
        <taxon>Spirochaetia</taxon>
        <taxon>Leptospirales</taxon>
        <taxon>Leptospiraceae</taxon>
        <taxon>Leptospira</taxon>
    </lineage>
</organism>
<dbReference type="EC" id="2.8.4.4" evidence="8"/>
<dbReference type="InterPro" id="IPR058240">
    <property type="entry name" value="rSAM_sf"/>
</dbReference>
<dbReference type="PROSITE" id="PS50926">
    <property type="entry name" value="TRAM"/>
    <property type="match status" value="1"/>
</dbReference>
<dbReference type="InterPro" id="IPR020612">
    <property type="entry name" value="Methylthiotransferase_CS"/>
</dbReference>
<comment type="cofactor">
    <cofactor evidence="8">
        <name>[4Fe-4S] cluster</name>
        <dbReference type="ChEBI" id="CHEBI:49883"/>
    </cofactor>
    <text evidence="8">Binds 2 [4Fe-4S] clusters. One cluster is coordinated with 3 cysteines and an exchangeable S-adenosyl-L-methionine.</text>
</comment>
<dbReference type="SMART" id="SM00729">
    <property type="entry name" value="Elp3"/>
    <property type="match status" value="1"/>
</dbReference>
<dbReference type="InterPro" id="IPR005840">
    <property type="entry name" value="Ribosomal_uS12_MeSTrfase_RimO"/>
</dbReference>
<keyword evidence="7 8" id="KW-0411">Iron-sulfur</keyword>
<dbReference type="SUPFAM" id="SSF102114">
    <property type="entry name" value="Radical SAM enzymes"/>
    <property type="match status" value="1"/>
</dbReference>
<accession>A0A2P2DY06</accession>
<dbReference type="GO" id="GO:0051539">
    <property type="term" value="F:4 iron, 4 sulfur cluster binding"/>
    <property type="evidence" value="ECO:0007669"/>
    <property type="project" value="UniProtKB-UniRule"/>
</dbReference>
<dbReference type="Gene3D" id="2.40.50.140">
    <property type="entry name" value="Nucleic acid-binding proteins"/>
    <property type="match status" value="1"/>
</dbReference>
<dbReference type="NCBIfam" id="TIGR00089">
    <property type="entry name" value="MiaB/RimO family radical SAM methylthiotransferase"/>
    <property type="match status" value="1"/>
</dbReference>
<feature type="binding site" evidence="8">
    <location>
        <position position="20"/>
    </location>
    <ligand>
        <name>[4Fe-4S] cluster</name>
        <dbReference type="ChEBI" id="CHEBI:49883"/>
        <label>1</label>
    </ligand>
</feature>
<comment type="catalytic activity">
    <reaction evidence="8">
        <text>L-aspartate(89)-[ribosomal protein uS12]-hydrogen + (sulfur carrier)-SH + AH2 + 2 S-adenosyl-L-methionine = 3-methylsulfanyl-L-aspartate(89)-[ribosomal protein uS12]-hydrogen + (sulfur carrier)-H + 5'-deoxyadenosine + L-methionine + A + S-adenosyl-L-homocysteine + 2 H(+)</text>
        <dbReference type="Rhea" id="RHEA:37087"/>
        <dbReference type="Rhea" id="RHEA-COMP:10460"/>
        <dbReference type="Rhea" id="RHEA-COMP:10461"/>
        <dbReference type="Rhea" id="RHEA-COMP:14737"/>
        <dbReference type="Rhea" id="RHEA-COMP:14739"/>
        <dbReference type="ChEBI" id="CHEBI:13193"/>
        <dbReference type="ChEBI" id="CHEBI:15378"/>
        <dbReference type="ChEBI" id="CHEBI:17319"/>
        <dbReference type="ChEBI" id="CHEBI:17499"/>
        <dbReference type="ChEBI" id="CHEBI:29917"/>
        <dbReference type="ChEBI" id="CHEBI:29961"/>
        <dbReference type="ChEBI" id="CHEBI:57844"/>
        <dbReference type="ChEBI" id="CHEBI:57856"/>
        <dbReference type="ChEBI" id="CHEBI:59789"/>
        <dbReference type="ChEBI" id="CHEBI:64428"/>
        <dbReference type="ChEBI" id="CHEBI:73599"/>
        <dbReference type="EC" id="2.8.4.4"/>
    </reaction>
</comment>
<dbReference type="Proteomes" id="UP000245133">
    <property type="component" value="Unassembled WGS sequence"/>
</dbReference>
<dbReference type="OrthoDB" id="9805215at2"/>
<dbReference type="SFLD" id="SFLDS00029">
    <property type="entry name" value="Radical_SAM"/>
    <property type="match status" value="1"/>
</dbReference>
<keyword evidence="2 8" id="KW-0963">Cytoplasm</keyword>
<evidence type="ECO:0000256" key="6">
    <source>
        <dbReference type="ARBA" id="ARBA00023004"/>
    </source>
</evidence>
<dbReference type="PROSITE" id="PS51449">
    <property type="entry name" value="MTTASE_N"/>
    <property type="match status" value="1"/>
</dbReference>
<evidence type="ECO:0000259" key="11">
    <source>
        <dbReference type="PROSITE" id="PS51918"/>
    </source>
</evidence>
<keyword evidence="13" id="KW-1185">Reference proteome</keyword>
<name>A0A2P2DY06_9LEPT</name>
<comment type="subcellular location">
    <subcellularLocation>
        <location evidence="8">Cytoplasm</location>
    </subcellularLocation>
</comment>
<evidence type="ECO:0000313" key="12">
    <source>
        <dbReference type="EMBL" id="GBF49524.1"/>
    </source>
</evidence>
<evidence type="ECO:0000256" key="3">
    <source>
        <dbReference type="ARBA" id="ARBA00022679"/>
    </source>
</evidence>
<dbReference type="Gene3D" id="3.40.50.12160">
    <property type="entry name" value="Methylthiotransferase, N-terminal domain"/>
    <property type="match status" value="1"/>
</dbReference>
<comment type="function">
    <text evidence="8">Catalyzes the methylthiolation of an aspartic acid residue of ribosomal protein uS12.</text>
</comment>
<evidence type="ECO:0000313" key="13">
    <source>
        <dbReference type="Proteomes" id="UP000245133"/>
    </source>
</evidence>
<dbReference type="CDD" id="cd01335">
    <property type="entry name" value="Radical_SAM"/>
    <property type="match status" value="1"/>
</dbReference>
<dbReference type="Gene3D" id="3.80.30.20">
    <property type="entry name" value="tm_1862 like domain"/>
    <property type="match status" value="1"/>
</dbReference>
<dbReference type="Pfam" id="PF00919">
    <property type="entry name" value="UPF0004"/>
    <property type="match status" value="1"/>
</dbReference>
<dbReference type="GO" id="GO:0006400">
    <property type="term" value="P:tRNA modification"/>
    <property type="evidence" value="ECO:0007669"/>
    <property type="project" value="InterPro"/>
</dbReference>
<dbReference type="RefSeq" id="WP_108974486.1">
    <property type="nucleotide sequence ID" value="NZ_BFBB01000003.1"/>
</dbReference>
<sequence length="446" mass="50447">MPKSESAPLPKSFYITTLGCPKNTVDSMSMHQSLLKEGLLPANGPEASDFHLVNTCTFIQEATKETIQTILDSIDVKKKRKQKLVVVGCFAERAGKEISEDLPEVDLHFGTGKYEQAGAILRKAFPLDFQDAKEFNEDLIERLQISTQIENYSKPYSYVKISDGCNRGCSFCIIPNLRGRYRDAEASDVIQETKKAIRAGAKEICLVSQDTVFYGKDTDRLLDLVRSVASIQDLSLLRLLYLYPDKKTERLLDLYAELPNIAPYLESPLQHVSSSVLKSMNRSGDYSYFKHLYEKARALKPGLEIRTSFILGFPGETTADVEEIIRFIQDVKPEKVNLFPYSPQEGTKGFDLPGQIKDKEISKRVNLVREAYLEVLKDIHQQRIGKVYEAIVDDVTEEGATVRRFQDAPEIDEVVFVEDQSLKVGQFGKVQIDSFFEFDMSGTWVS</sequence>
<evidence type="ECO:0000256" key="5">
    <source>
        <dbReference type="ARBA" id="ARBA00022723"/>
    </source>
</evidence>
<dbReference type="EMBL" id="BFBB01000003">
    <property type="protein sequence ID" value="GBF49524.1"/>
    <property type="molecule type" value="Genomic_DNA"/>
</dbReference>
<protein>
    <recommendedName>
        <fullName evidence="8">Ribosomal protein uS12 methylthiotransferase RimO</fullName>
        <shortName evidence="8">uS12 MTTase</shortName>
        <shortName evidence="8">uS12 methylthiotransferase</shortName>
        <ecNumber evidence="8">2.8.4.4</ecNumber>
    </recommendedName>
    <alternativeName>
        <fullName evidence="8">Ribosomal protein uS12 (aspartate-C(3))-methylthiotransferase</fullName>
    </alternativeName>
    <alternativeName>
        <fullName evidence="8">Ribosome maturation factor RimO</fullName>
    </alternativeName>
</protein>
<dbReference type="AlphaFoldDB" id="A0A2P2DY06"/>
<dbReference type="InterPro" id="IPR007197">
    <property type="entry name" value="rSAM"/>
</dbReference>
<dbReference type="PANTHER" id="PTHR43837:SF1">
    <property type="entry name" value="RIBOSOMAL PROTEIN US12 METHYLTHIOTRANSFERASE RIMO"/>
    <property type="match status" value="1"/>
</dbReference>
<keyword evidence="1 8" id="KW-0004">4Fe-4S</keyword>
<keyword evidence="4 8" id="KW-0949">S-adenosyl-L-methionine</keyword>
<reference evidence="12 13" key="1">
    <citation type="submission" date="2018-02" db="EMBL/GenBank/DDBJ databases">
        <title>Novel Leptospira species isolated from soil and water in Japan.</title>
        <authorList>
            <person name="Nakao R."/>
            <person name="Masuzawa T."/>
        </authorList>
    </citation>
    <scope>NUCLEOTIDE SEQUENCE [LARGE SCALE GENOMIC DNA]</scope>
    <source>
        <strain evidence="12 13">YH101</strain>
    </source>
</reference>
<dbReference type="GO" id="GO:0035599">
    <property type="term" value="F:aspartic acid methylthiotransferase activity"/>
    <property type="evidence" value="ECO:0007669"/>
    <property type="project" value="TreeGrafter"/>
</dbReference>
<dbReference type="InterPro" id="IPR005839">
    <property type="entry name" value="Methylthiotransferase"/>
</dbReference>
<dbReference type="InterPro" id="IPR002792">
    <property type="entry name" value="TRAM_dom"/>
</dbReference>
<dbReference type="PANTHER" id="PTHR43837">
    <property type="entry name" value="RIBOSOMAL PROTEIN S12 METHYLTHIOTRANSFERASE RIMO"/>
    <property type="match status" value="1"/>
</dbReference>
<keyword evidence="3 8" id="KW-0808">Transferase</keyword>
<dbReference type="Pfam" id="PF18693">
    <property type="entry name" value="TRAM_2"/>
    <property type="match status" value="1"/>
</dbReference>
<evidence type="ECO:0000256" key="7">
    <source>
        <dbReference type="ARBA" id="ARBA00023014"/>
    </source>
</evidence>
<evidence type="ECO:0000256" key="4">
    <source>
        <dbReference type="ARBA" id="ARBA00022691"/>
    </source>
</evidence>
<feature type="domain" description="MTTase N-terminal" evidence="10">
    <location>
        <begin position="11"/>
        <end position="126"/>
    </location>
</feature>
<feature type="binding site" evidence="8">
    <location>
        <position position="172"/>
    </location>
    <ligand>
        <name>[4Fe-4S] cluster</name>
        <dbReference type="ChEBI" id="CHEBI:49883"/>
        <label>2</label>
        <note>4Fe-4S-S-AdoMet</note>
    </ligand>
</feature>
<dbReference type="GO" id="GO:0103039">
    <property type="term" value="F:protein methylthiotransferase activity"/>
    <property type="evidence" value="ECO:0007669"/>
    <property type="project" value="UniProtKB-EC"/>
</dbReference>